<gene>
    <name evidence="2" type="ORF">S06H3_67021</name>
</gene>
<reference evidence="2" key="1">
    <citation type="journal article" date="2014" name="Front. Microbiol.">
        <title>High frequency of phylogenetically diverse reductive dehalogenase-homologous genes in deep subseafloor sedimentary metagenomes.</title>
        <authorList>
            <person name="Kawai M."/>
            <person name="Futagami T."/>
            <person name="Toyoda A."/>
            <person name="Takaki Y."/>
            <person name="Nishi S."/>
            <person name="Hori S."/>
            <person name="Arai W."/>
            <person name="Tsubouchi T."/>
            <person name="Morono Y."/>
            <person name="Uchiyama I."/>
            <person name="Ito T."/>
            <person name="Fujiyama A."/>
            <person name="Inagaki F."/>
            <person name="Takami H."/>
        </authorList>
    </citation>
    <scope>NUCLEOTIDE SEQUENCE</scope>
    <source>
        <strain evidence="2">Expedition CK06-06</strain>
    </source>
</reference>
<proteinExistence type="predicted"/>
<dbReference type="EMBL" id="BARV01046086">
    <property type="protein sequence ID" value="GAI62927.1"/>
    <property type="molecule type" value="Genomic_DNA"/>
</dbReference>
<evidence type="ECO:0000313" key="2">
    <source>
        <dbReference type="EMBL" id="GAI62927.1"/>
    </source>
</evidence>
<feature type="compositionally biased region" description="Basic and acidic residues" evidence="1">
    <location>
        <begin position="25"/>
        <end position="35"/>
    </location>
</feature>
<evidence type="ECO:0000256" key="1">
    <source>
        <dbReference type="SAM" id="MobiDB-lite"/>
    </source>
</evidence>
<accession>X1Q316</accession>
<feature type="non-terminal residue" evidence="2">
    <location>
        <position position="35"/>
    </location>
</feature>
<dbReference type="AlphaFoldDB" id="X1Q316"/>
<protein>
    <submittedName>
        <fullName evidence="2">Uncharacterized protein</fullName>
    </submittedName>
</protein>
<organism evidence="2">
    <name type="scientific">marine sediment metagenome</name>
    <dbReference type="NCBI Taxonomy" id="412755"/>
    <lineage>
        <taxon>unclassified sequences</taxon>
        <taxon>metagenomes</taxon>
        <taxon>ecological metagenomes</taxon>
    </lineage>
</organism>
<comment type="caution">
    <text evidence="2">The sequence shown here is derived from an EMBL/GenBank/DDBJ whole genome shotgun (WGS) entry which is preliminary data.</text>
</comment>
<feature type="region of interest" description="Disordered" evidence="1">
    <location>
        <begin position="1"/>
        <end position="35"/>
    </location>
</feature>
<name>X1Q316_9ZZZZ</name>
<sequence>MTKNQNSKQYDLEEESSRVGKAKRNPPEGRRWVSL</sequence>